<accession>A0A4R0EMY7</accession>
<feature type="domain" description="Type I restriction modification DNA specificity" evidence="4">
    <location>
        <begin position="286"/>
        <end position="443"/>
    </location>
</feature>
<keyword evidence="5" id="KW-0540">Nuclease</keyword>
<dbReference type="PANTHER" id="PTHR30408">
    <property type="entry name" value="TYPE-1 RESTRICTION ENZYME ECOKI SPECIFICITY PROTEIN"/>
    <property type="match status" value="1"/>
</dbReference>
<dbReference type="InterPro" id="IPR044946">
    <property type="entry name" value="Restrct_endonuc_typeI_TRD_sf"/>
</dbReference>
<protein>
    <submittedName>
        <fullName evidence="5">Restriction endonuclease subunit S</fullName>
    </submittedName>
</protein>
<comment type="caution">
    <text evidence="5">The sequence shown here is derived from an EMBL/GenBank/DDBJ whole genome shotgun (WGS) entry which is preliminary data.</text>
</comment>
<evidence type="ECO:0000259" key="4">
    <source>
        <dbReference type="Pfam" id="PF01420"/>
    </source>
</evidence>
<gene>
    <name evidence="5" type="ORF">E0H85_06450</name>
</gene>
<sequence length="497" mass="56415">MHRCKHLKSLMRPFVRTWRCWVMVNDWNECKIDDLKAPVKGSIAMGPFGSRIKAENFVTAGIPIIKGGQLHGAYVLDSDFDFLTPEKAEELKSSQAYRGDLVITHRGTIGQVSIIPHDSLYEKYVVSQSQLKVSFDTNKINPYFVNYFFRTHIGQHRLLANASQVGVPAISKASTSVKAIMVPCPRLEEQNRVVDYLKALDDKIELNRQMNKTLEAMAQALFKSWFVDFDPVIDNALAAGNSIPDELFERAEQRKTIKQNNSEENQAICSLFPDDFEFSEELGWIPKGWNIKTISDVTSEIIDHRGKTPKKLGGDWSESGYPAISAKNIKNNKLVRPDTIRFVDKEMYEKWMKTPLEAGDVLMTSEAPLGELYYLNSKVDYLLSQRLYGIRADKVNCTGSYLFYWLQTEIGSAALQNRATGTTVFGIKQSELRKIGVLCPSLKLLEKFETFSKRYLEKMDANDLSTTELSKLRDILLPKLISGEIRIPDATRLVEDV</sequence>
<reference evidence="5 6" key="1">
    <citation type="submission" date="2019-02" db="EMBL/GenBank/DDBJ databases">
        <title>High diversity of culturable Acinetobacter species in natural soil and water ecosystems.</title>
        <authorList>
            <person name="Radolfova-Krizova L."/>
            <person name="Nemec A."/>
        </authorList>
    </citation>
    <scope>NUCLEOTIDE SEQUENCE [LARGE SCALE GENOMIC DNA]</scope>
    <source>
        <strain evidence="5 6">ANC 4281</strain>
    </source>
</reference>
<dbReference type="GO" id="GO:0009307">
    <property type="term" value="P:DNA restriction-modification system"/>
    <property type="evidence" value="ECO:0007669"/>
    <property type="project" value="UniProtKB-KW"/>
</dbReference>
<keyword evidence="5" id="KW-0255">Endonuclease</keyword>
<keyword evidence="2" id="KW-0680">Restriction system</keyword>
<name>A0A4R0EMY7_9GAMM</name>
<dbReference type="PANTHER" id="PTHR30408:SF12">
    <property type="entry name" value="TYPE I RESTRICTION ENZYME MJAVIII SPECIFICITY SUBUNIT"/>
    <property type="match status" value="1"/>
</dbReference>
<evidence type="ECO:0000313" key="5">
    <source>
        <dbReference type="EMBL" id="TCB59882.1"/>
    </source>
</evidence>
<proteinExistence type="inferred from homology"/>
<dbReference type="OrthoDB" id="9798929at2"/>
<evidence type="ECO:0000256" key="1">
    <source>
        <dbReference type="ARBA" id="ARBA00010923"/>
    </source>
</evidence>
<dbReference type="InterPro" id="IPR000055">
    <property type="entry name" value="Restrct_endonuc_typeI_TRD"/>
</dbReference>
<dbReference type="EMBL" id="SJOA01000006">
    <property type="protein sequence ID" value="TCB59882.1"/>
    <property type="molecule type" value="Genomic_DNA"/>
</dbReference>
<dbReference type="GO" id="GO:0004519">
    <property type="term" value="F:endonuclease activity"/>
    <property type="evidence" value="ECO:0007669"/>
    <property type="project" value="UniProtKB-KW"/>
</dbReference>
<dbReference type="AlphaFoldDB" id="A0A4R0EMY7"/>
<organism evidence="5 6">
    <name type="scientific">Acinetobacter terrae</name>
    <dbReference type="NCBI Taxonomy" id="2731247"/>
    <lineage>
        <taxon>Bacteria</taxon>
        <taxon>Pseudomonadati</taxon>
        <taxon>Pseudomonadota</taxon>
        <taxon>Gammaproteobacteria</taxon>
        <taxon>Moraxellales</taxon>
        <taxon>Moraxellaceae</taxon>
        <taxon>Acinetobacter</taxon>
        <taxon>Acinetobacter Taxon 24</taxon>
    </lineage>
</organism>
<evidence type="ECO:0000256" key="3">
    <source>
        <dbReference type="ARBA" id="ARBA00023125"/>
    </source>
</evidence>
<evidence type="ECO:0000313" key="6">
    <source>
        <dbReference type="Proteomes" id="UP000291380"/>
    </source>
</evidence>
<keyword evidence="3" id="KW-0238">DNA-binding</keyword>
<evidence type="ECO:0000256" key="2">
    <source>
        <dbReference type="ARBA" id="ARBA00022747"/>
    </source>
</evidence>
<comment type="similarity">
    <text evidence="1">Belongs to the type-I restriction system S methylase family.</text>
</comment>
<feature type="domain" description="Type I restriction modification DNA specificity" evidence="4">
    <location>
        <begin position="61"/>
        <end position="215"/>
    </location>
</feature>
<dbReference type="GO" id="GO:0003677">
    <property type="term" value="F:DNA binding"/>
    <property type="evidence" value="ECO:0007669"/>
    <property type="project" value="UniProtKB-KW"/>
</dbReference>
<dbReference type="SUPFAM" id="SSF116734">
    <property type="entry name" value="DNA methylase specificity domain"/>
    <property type="match status" value="2"/>
</dbReference>
<keyword evidence="5" id="KW-0378">Hydrolase</keyword>
<dbReference type="Pfam" id="PF01420">
    <property type="entry name" value="Methylase_S"/>
    <property type="match status" value="2"/>
</dbReference>
<dbReference type="Gene3D" id="3.90.220.20">
    <property type="entry name" value="DNA methylase specificity domains"/>
    <property type="match status" value="2"/>
</dbReference>
<dbReference type="Proteomes" id="UP000291380">
    <property type="component" value="Unassembled WGS sequence"/>
</dbReference>
<dbReference type="InterPro" id="IPR052021">
    <property type="entry name" value="Type-I_RS_S_subunit"/>
</dbReference>